<proteinExistence type="predicted"/>
<dbReference type="Gene3D" id="2.160.20.20">
    <property type="match status" value="1"/>
</dbReference>
<accession>A0A1W1YHP6</accession>
<protein>
    <recommendedName>
        <fullName evidence="4">Protein CcmA, bactofilin family</fullName>
    </recommendedName>
</protein>
<gene>
    <name evidence="2" type="ORF">SAMN06296429_10244</name>
</gene>
<dbReference type="Proteomes" id="UP000192634">
    <property type="component" value="Unassembled WGS sequence"/>
</dbReference>
<dbReference type="InterPro" id="IPR012332">
    <property type="entry name" value="Autotransporter_pectin_lyase_C"/>
</dbReference>
<evidence type="ECO:0000313" key="3">
    <source>
        <dbReference type="Proteomes" id="UP000192634"/>
    </source>
</evidence>
<dbReference type="AlphaFoldDB" id="A0A1W1YHP6"/>
<dbReference type="OrthoDB" id="571373at2"/>
<organism evidence="2 3">
    <name type="scientific">Janibacter indicus</name>
    <dbReference type="NCBI Taxonomy" id="857417"/>
    <lineage>
        <taxon>Bacteria</taxon>
        <taxon>Bacillati</taxon>
        <taxon>Actinomycetota</taxon>
        <taxon>Actinomycetes</taxon>
        <taxon>Micrococcales</taxon>
        <taxon>Intrasporangiaceae</taxon>
        <taxon>Janibacter</taxon>
    </lineage>
</organism>
<evidence type="ECO:0000256" key="1">
    <source>
        <dbReference type="SAM" id="SignalP"/>
    </source>
</evidence>
<sequence length="168" mass="18134">MKRFLSSAAAAGLLLTATAVVAPSASADERTCRGTLRAVTVDDVTVPRGATCRMYGTRVKGNIKVQSGAKFTAARINVDGNIQSQGHLWVKVEDSRVNGNIQLEQGRGLTLNRNIVDGDIQVFSNRSGYKNIYSNRVDGNLQCKSNSPAPKGARNIVKGNKEDQCRRL</sequence>
<keyword evidence="1" id="KW-0732">Signal</keyword>
<reference evidence="2 3" key="1">
    <citation type="submission" date="2017-04" db="EMBL/GenBank/DDBJ databases">
        <authorList>
            <person name="Afonso C.L."/>
            <person name="Miller P.J."/>
            <person name="Scott M.A."/>
            <person name="Spackman E."/>
            <person name="Goraichik I."/>
            <person name="Dimitrov K.M."/>
            <person name="Suarez D.L."/>
            <person name="Swayne D.E."/>
        </authorList>
    </citation>
    <scope>NUCLEOTIDE SEQUENCE [LARGE SCALE GENOMIC DNA]</scope>
    <source>
        <strain evidence="2 3">CGMCC 1.12511</strain>
    </source>
</reference>
<feature type="signal peptide" evidence="1">
    <location>
        <begin position="1"/>
        <end position="27"/>
    </location>
</feature>
<dbReference type="RefSeq" id="WP_084449633.1">
    <property type="nucleotide sequence ID" value="NZ_FWXN01000002.1"/>
</dbReference>
<feature type="chain" id="PRO_5012958331" description="Protein CcmA, bactofilin family" evidence="1">
    <location>
        <begin position="28"/>
        <end position="168"/>
    </location>
</feature>
<evidence type="ECO:0000313" key="2">
    <source>
        <dbReference type="EMBL" id="SMC35663.1"/>
    </source>
</evidence>
<dbReference type="EMBL" id="FWXN01000002">
    <property type="protein sequence ID" value="SMC35663.1"/>
    <property type="molecule type" value="Genomic_DNA"/>
</dbReference>
<name>A0A1W1YHP6_9MICO</name>
<evidence type="ECO:0008006" key="4">
    <source>
        <dbReference type="Google" id="ProtNLM"/>
    </source>
</evidence>